<dbReference type="InterPro" id="IPR050955">
    <property type="entry name" value="Plant_Biomass_Hydrol_Est"/>
</dbReference>
<gene>
    <name evidence="4" type="ORF">F0L17_24595</name>
</gene>
<dbReference type="AlphaFoldDB" id="A0A6G2BIW2"/>
<sequence length="262" mass="27312">MDRNPREAVGEDRAPGAATPESEPPHPTVTEDARHGRLVARPSASLAGEGEPGTHRVAGGALLRVPPAPESGVARTPYWLVVVLHGAGGAAEQALSWLLPQAGSASLLLLAPQATGSTWDVVEGGYGPDVARLDAALQDVFRRFPVDPAGVAVAGFSDGASYALSLGAANGDLFGAVLALSPGFMAPMVRHGRPRVFVSHGRADPVLPVEECGRRLVSELSRQGYAVTYREFGGGHEVPPGMATEALRWWVDGPRGTEDARP</sequence>
<feature type="compositionally biased region" description="Basic and acidic residues" evidence="3">
    <location>
        <begin position="1"/>
        <end position="14"/>
    </location>
</feature>
<dbReference type="Gene3D" id="3.40.50.1820">
    <property type="entry name" value="alpha/beta hydrolase"/>
    <property type="match status" value="1"/>
</dbReference>
<evidence type="ECO:0000256" key="3">
    <source>
        <dbReference type="SAM" id="MobiDB-lite"/>
    </source>
</evidence>
<keyword evidence="1" id="KW-0732">Signal</keyword>
<dbReference type="PANTHER" id="PTHR43037">
    <property type="entry name" value="UNNAMED PRODUCT-RELATED"/>
    <property type="match status" value="1"/>
</dbReference>
<evidence type="ECO:0000313" key="5">
    <source>
        <dbReference type="Proteomes" id="UP000473014"/>
    </source>
</evidence>
<keyword evidence="2" id="KW-0378">Hydrolase</keyword>
<dbReference type="Proteomes" id="UP000473014">
    <property type="component" value="Unassembled WGS sequence"/>
</dbReference>
<dbReference type="InterPro" id="IPR029058">
    <property type="entry name" value="AB_hydrolase_fold"/>
</dbReference>
<dbReference type="EMBL" id="WIXO01000001">
    <property type="protein sequence ID" value="MTE22221.1"/>
    <property type="molecule type" value="Genomic_DNA"/>
</dbReference>
<evidence type="ECO:0000256" key="2">
    <source>
        <dbReference type="ARBA" id="ARBA00022801"/>
    </source>
</evidence>
<name>A0A6G2BIW2_9ACTN</name>
<feature type="region of interest" description="Disordered" evidence="3">
    <location>
        <begin position="1"/>
        <end position="38"/>
    </location>
</feature>
<evidence type="ECO:0000256" key="1">
    <source>
        <dbReference type="ARBA" id="ARBA00022729"/>
    </source>
</evidence>
<dbReference type="Pfam" id="PF00756">
    <property type="entry name" value="Esterase"/>
    <property type="match status" value="1"/>
</dbReference>
<reference evidence="4 5" key="1">
    <citation type="submission" date="2019-11" db="EMBL/GenBank/DDBJ databases">
        <authorList>
            <person name="Yuan L."/>
        </authorList>
    </citation>
    <scope>NUCLEOTIDE SEQUENCE [LARGE SCALE GENOMIC DNA]</scope>
    <source>
        <strain evidence="4 5">TRM43335</strain>
    </source>
</reference>
<organism evidence="4 5">
    <name type="scientific">Streptomyces taklimakanensis</name>
    <dbReference type="NCBI Taxonomy" id="2569853"/>
    <lineage>
        <taxon>Bacteria</taxon>
        <taxon>Bacillati</taxon>
        <taxon>Actinomycetota</taxon>
        <taxon>Actinomycetes</taxon>
        <taxon>Kitasatosporales</taxon>
        <taxon>Streptomycetaceae</taxon>
        <taxon>Streptomyces</taxon>
    </lineage>
</organism>
<dbReference type="InterPro" id="IPR000801">
    <property type="entry name" value="Esterase-like"/>
</dbReference>
<dbReference type="PANTHER" id="PTHR43037:SF5">
    <property type="entry name" value="FERULOYL ESTERASE"/>
    <property type="match status" value="1"/>
</dbReference>
<keyword evidence="5" id="KW-1185">Reference proteome</keyword>
<protein>
    <submittedName>
        <fullName evidence="4">Phospholipase</fullName>
    </submittedName>
</protein>
<evidence type="ECO:0000313" key="4">
    <source>
        <dbReference type="EMBL" id="MTE22221.1"/>
    </source>
</evidence>
<dbReference type="SUPFAM" id="SSF53474">
    <property type="entry name" value="alpha/beta-Hydrolases"/>
    <property type="match status" value="1"/>
</dbReference>
<dbReference type="GO" id="GO:0016787">
    <property type="term" value="F:hydrolase activity"/>
    <property type="evidence" value="ECO:0007669"/>
    <property type="project" value="UniProtKB-KW"/>
</dbReference>
<comment type="caution">
    <text evidence="4">The sequence shown here is derived from an EMBL/GenBank/DDBJ whole genome shotgun (WGS) entry which is preliminary data.</text>
</comment>
<accession>A0A6G2BIW2</accession>
<dbReference type="RefSeq" id="WP_162466654.1">
    <property type="nucleotide sequence ID" value="NZ_WIXO01000001.1"/>
</dbReference>
<proteinExistence type="predicted"/>